<reference evidence="2" key="2">
    <citation type="submission" date="2020-11" db="EMBL/GenBank/DDBJ databases">
        <authorList>
            <person name="McCartney M.A."/>
            <person name="Auch B."/>
            <person name="Kono T."/>
            <person name="Mallez S."/>
            <person name="Becker A."/>
            <person name="Gohl D.M."/>
            <person name="Silverstein K.A.T."/>
            <person name="Koren S."/>
            <person name="Bechman K.B."/>
            <person name="Herman A."/>
            <person name="Abrahante J.E."/>
            <person name="Garbe J."/>
        </authorList>
    </citation>
    <scope>NUCLEOTIDE SEQUENCE</scope>
    <source>
        <strain evidence="2">Duluth1</strain>
        <tissue evidence="2">Whole animal</tissue>
    </source>
</reference>
<name>A0A9D4D339_DREPO</name>
<accession>A0A9D4D339</accession>
<reference evidence="2" key="1">
    <citation type="journal article" date="2019" name="bioRxiv">
        <title>The Genome of the Zebra Mussel, Dreissena polymorpha: A Resource for Invasive Species Research.</title>
        <authorList>
            <person name="McCartney M.A."/>
            <person name="Auch B."/>
            <person name="Kono T."/>
            <person name="Mallez S."/>
            <person name="Zhang Y."/>
            <person name="Obille A."/>
            <person name="Becker A."/>
            <person name="Abrahante J.E."/>
            <person name="Garbe J."/>
            <person name="Badalamenti J.P."/>
            <person name="Herman A."/>
            <person name="Mangelson H."/>
            <person name="Liachko I."/>
            <person name="Sullivan S."/>
            <person name="Sone E.D."/>
            <person name="Koren S."/>
            <person name="Silverstein K.A.T."/>
            <person name="Beckman K.B."/>
            <person name="Gohl D.M."/>
        </authorList>
    </citation>
    <scope>NUCLEOTIDE SEQUENCE</scope>
    <source>
        <strain evidence="2">Duluth1</strain>
        <tissue evidence="2">Whole animal</tissue>
    </source>
</reference>
<keyword evidence="3" id="KW-1185">Reference proteome</keyword>
<dbReference type="EMBL" id="JAIWYP010000011">
    <property type="protein sequence ID" value="KAH3737029.1"/>
    <property type="molecule type" value="Genomic_DNA"/>
</dbReference>
<protein>
    <submittedName>
        <fullName evidence="2">Uncharacterized protein</fullName>
    </submittedName>
</protein>
<dbReference type="Proteomes" id="UP000828390">
    <property type="component" value="Unassembled WGS sequence"/>
</dbReference>
<evidence type="ECO:0000256" key="1">
    <source>
        <dbReference type="SAM" id="MobiDB-lite"/>
    </source>
</evidence>
<sequence length="71" mass="7840">MYRPSRAVSTRCEQRGQSRTLPDGPRREATAASSVQRRVHLGGLYVPRSDTDHGYLPSGLLTATEPVVAFR</sequence>
<evidence type="ECO:0000313" key="3">
    <source>
        <dbReference type="Proteomes" id="UP000828390"/>
    </source>
</evidence>
<organism evidence="2 3">
    <name type="scientific">Dreissena polymorpha</name>
    <name type="common">Zebra mussel</name>
    <name type="synonym">Mytilus polymorpha</name>
    <dbReference type="NCBI Taxonomy" id="45954"/>
    <lineage>
        <taxon>Eukaryota</taxon>
        <taxon>Metazoa</taxon>
        <taxon>Spiralia</taxon>
        <taxon>Lophotrochozoa</taxon>
        <taxon>Mollusca</taxon>
        <taxon>Bivalvia</taxon>
        <taxon>Autobranchia</taxon>
        <taxon>Heteroconchia</taxon>
        <taxon>Euheterodonta</taxon>
        <taxon>Imparidentia</taxon>
        <taxon>Neoheterodontei</taxon>
        <taxon>Myida</taxon>
        <taxon>Dreissenoidea</taxon>
        <taxon>Dreissenidae</taxon>
        <taxon>Dreissena</taxon>
    </lineage>
</organism>
<evidence type="ECO:0000313" key="2">
    <source>
        <dbReference type="EMBL" id="KAH3737029.1"/>
    </source>
</evidence>
<feature type="region of interest" description="Disordered" evidence="1">
    <location>
        <begin position="1"/>
        <end position="34"/>
    </location>
</feature>
<dbReference type="AlphaFoldDB" id="A0A9D4D339"/>
<comment type="caution">
    <text evidence="2">The sequence shown here is derived from an EMBL/GenBank/DDBJ whole genome shotgun (WGS) entry which is preliminary data.</text>
</comment>
<gene>
    <name evidence="2" type="ORF">DPMN_043605</name>
</gene>
<proteinExistence type="predicted"/>